<accession>A0A437LM12</accession>
<dbReference type="OrthoDB" id="9795336at2"/>
<reference evidence="2 3" key="1">
    <citation type="submission" date="2019-01" db="EMBL/GenBank/DDBJ databases">
        <authorList>
            <person name="Chen W.-M."/>
        </authorList>
    </citation>
    <scope>NUCLEOTIDE SEQUENCE [LARGE SCALE GENOMIC DNA]</scope>
    <source>
        <strain evidence="2 3">CCP-18</strain>
    </source>
</reference>
<dbReference type="Gene3D" id="3.50.70.10">
    <property type="match status" value="1"/>
</dbReference>
<protein>
    <recommendedName>
        <fullName evidence="1">Chalcone isomerase domain-containing protein</fullName>
    </recommendedName>
</protein>
<dbReference type="InterPro" id="IPR036298">
    <property type="entry name" value="Chalcone_isomerase_sf"/>
</dbReference>
<dbReference type="InterPro" id="IPR016088">
    <property type="entry name" value="Chalcone_isomerase_3-sand"/>
</dbReference>
<keyword evidence="3" id="KW-1185">Reference proteome</keyword>
<comment type="caution">
    <text evidence="2">The sequence shown here is derived from an EMBL/GenBank/DDBJ whole genome shotgun (WGS) entry which is preliminary data.</text>
</comment>
<proteinExistence type="predicted"/>
<evidence type="ECO:0000313" key="2">
    <source>
        <dbReference type="EMBL" id="RVT86393.1"/>
    </source>
</evidence>
<evidence type="ECO:0000313" key="3">
    <source>
        <dbReference type="Proteomes" id="UP000288587"/>
    </source>
</evidence>
<dbReference type="InterPro" id="IPR016087">
    <property type="entry name" value="Chalcone_isomerase"/>
</dbReference>
<dbReference type="SUPFAM" id="SSF54626">
    <property type="entry name" value="Chalcone isomerase"/>
    <property type="match status" value="1"/>
</dbReference>
<dbReference type="EMBL" id="SACM01000002">
    <property type="protein sequence ID" value="RVT86393.1"/>
    <property type="molecule type" value="Genomic_DNA"/>
</dbReference>
<organism evidence="2 3">
    <name type="scientific">Inhella crocodyli</name>
    <dbReference type="NCBI Taxonomy" id="2499851"/>
    <lineage>
        <taxon>Bacteria</taxon>
        <taxon>Pseudomonadati</taxon>
        <taxon>Pseudomonadota</taxon>
        <taxon>Betaproteobacteria</taxon>
        <taxon>Burkholderiales</taxon>
        <taxon>Sphaerotilaceae</taxon>
        <taxon>Inhella</taxon>
    </lineage>
</organism>
<dbReference type="Proteomes" id="UP000288587">
    <property type="component" value="Unassembled WGS sequence"/>
</dbReference>
<sequence>MAGFRPRGSALTRGNIAHLLRQPFFAPMRLFALCLLAATLVVPASVLAQASPTIDVGGAKIEVDNFVVGHRVPLNGAGVRAEGDAKLYVAALYVSRKSRSLIEVAGAPGPKRLHVQMLREMEGKLMGAALSQGMNSNLSAKEVSACLPGVLKMSELFAVKKKMVAGDSFTLDSVPGQGTVVKVNQEKVATIDAKEFFGCMLQVYIGERPADPKLKAALLGAKV</sequence>
<gene>
    <name evidence="2" type="ORF">EOD73_10250</name>
</gene>
<dbReference type="Pfam" id="PF16036">
    <property type="entry name" value="Chalcone_3"/>
    <property type="match status" value="1"/>
</dbReference>
<evidence type="ECO:0000259" key="1">
    <source>
        <dbReference type="Pfam" id="PF16036"/>
    </source>
</evidence>
<dbReference type="GO" id="GO:0016872">
    <property type="term" value="F:intramolecular lyase activity"/>
    <property type="evidence" value="ECO:0007669"/>
    <property type="project" value="InterPro"/>
</dbReference>
<dbReference type="AlphaFoldDB" id="A0A437LM12"/>
<feature type="domain" description="Chalcone isomerase" evidence="1">
    <location>
        <begin position="56"/>
        <end position="220"/>
    </location>
</feature>
<name>A0A437LM12_9BURK</name>